<sequence>MNGRDPMLEELFAPLSGEYGPTDNDRRDMDARIRARLYAPALASAAGESKAWAGLLSRPWAWIGFGALLLTGAVATMTASPSSKVESAPQVPVVAPNVAAAPSAEPSPSVPVVSIDALPTAAPVKRTVTVKSAAPAEDALARETRLLGRSNLAANAGELGEALRLLDEHAREFPQGVLADERAVERVVLLCRMGRKTEASREADAFLATHRGSPLRARVASTCAASSGTASTEGTP</sequence>
<keyword evidence="2" id="KW-1185">Reference proteome</keyword>
<dbReference type="KEGG" id="llu:AKJ09_07158"/>
<organism evidence="1 2">
    <name type="scientific">Labilithrix luteola</name>
    <dbReference type="NCBI Taxonomy" id="1391654"/>
    <lineage>
        <taxon>Bacteria</taxon>
        <taxon>Pseudomonadati</taxon>
        <taxon>Myxococcota</taxon>
        <taxon>Polyangia</taxon>
        <taxon>Polyangiales</taxon>
        <taxon>Labilitrichaceae</taxon>
        <taxon>Labilithrix</taxon>
    </lineage>
</organism>
<evidence type="ECO:0008006" key="3">
    <source>
        <dbReference type="Google" id="ProtNLM"/>
    </source>
</evidence>
<dbReference type="EMBL" id="CP012333">
    <property type="protein sequence ID" value="AKV00495.1"/>
    <property type="molecule type" value="Genomic_DNA"/>
</dbReference>
<dbReference type="AlphaFoldDB" id="A0A0K1Q509"/>
<dbReference type="STRING" id="1391654.AKJ09_07158"/>
<name>A0A0K1Q509_9BACT</name>
<dbReference type="Proteomes" id="UP000064967">
    <property type="component" value="Chromosome"/>
</dbReference>
<evidence type="ECO:0000313" key="2">
    <source>
        <dbReference type="Proteomes" id="UP000064967"/>
    </source>
</evidence>
<gene>
    <name evidence="1" type="ORF">AKJ09_07158</name>
</gene>
<dbReference type="RefSeq" id="WP_146651778.1">
    <property type="nucleotide sequence ID" value="NZ_CP012333.1"/>
</dbReference>
<accession>A0A0K1Q509</accession>
<evidence type="ECO:0000313" key="1">
    <source>
        <dbReference type="EMBL" id="AKV00495.1"/>
    </source>
</evidence>
<proteinExistence type="predicted"/>
<protein>
    <recommendedName>
        <fullName evidence="3">Tetratricopeptide repeat protein</fullName>
    </recommendedName>
</protein>
<reference evidence="1 2" key="1">
    <citation type="submission" date="2015-08" db="EMBL/GenBank/DDBJ databases">
        <authorList>
            <person name="Babu N.S."/>
            <person name="Beckwith C.J."/>
            <person name="Beseler K.G."/>
            <person name="Brison A."/>
            <person name="Carone J.V."/>
            <person name="Caskin T.P."/>
            <person name="Diamond M."/>
            <person name="Durham M.E."/>
            <person name="Foxe J.M."/>
            <person name="Go M."/>
            <person name="Henderson B.A."/>
            <person name="Jones I.B."/>
            <person name="McGettigan J.A."/>
            <person name="Micheletti S.J."/>
            <person name="Nasrallah M.E."/>
            <person name="Ortiz D."/>
            <person name="Piller C.R."/>
            <person name="Privatt S.R."/>
            <person name="Schneider S.L."/>
            <person name="Sharp S."/>
            <person name="Smith T.C."/>
            <person name="Stanton J.D."/>
            <person name="Ullery H.E."/>
            <person name="Wilson R.J."/>
            <person name="Serrano M.G."/>
            <person name="Buck G."/>
            <person name="Lee V."/>
            <person name="Wang Y."/>
            <person name="Carvalho R."/>
            <person name="Voegtly L."/>
            <person name="Shi R."/>
            <person name="Duckworth R."/>
            <person name="Johnson A."/>
            <person name="Loviza R."/>
            <person name="Walstead R."/>
            <person name="Shah Z."/>
            <person name="Kiflezghi M."/>
            <person name="Wade K."/>
            <person name="Ball S.L."/>
            <person name="Bradley K.W."/>
            <person name="Asai D.J."/>
            <person name="Bowman C.A."/>
            <person name="Russell D.A."/>
            <person name="Pope W.H."/>
            <person name="Jacobs-Sera D."/>
            <person name="Hendrix R.W."/>
            <person name="Hatfull G.F."/>
        </authorList>
    </citation>
    <scope>NUCLEOTIDE SEQUENCE [LARGE SCALE GENOMIC DNA]</scope>
    <source>
        <strain evidence="1 2">DSM 27648</strain>
    </source>
</reference>
<dbReference type="OrthoDB" id="5526768at2"/>